<reference evidence="10" key="1">
    <citation type="submission" date="2021-06" db="EMBL/GenBank/DDBJ databases">
        <authorList>
            <person name="Kallberg Y."/>
            <person name="Tangrot J."/>
            <person name="Rosling A."/>
        </authorList>
    </citation>
    <scope>NUCLEOTIDE SEQUENCE</scope>
    <source>
        <strain evidence="10">MA453B</strain>
    </source>
</reference>
<dbReference type="SUPFAM" id="SSF53756">
    <property type="entry name" value="UDP-Glycosyltransferase/glycogen phosphorylase"/>
    <property type="match status" value="1"/>
</dbReference>
<gene>
    <name evidence="10" type="ORF">DERYTH_LOCUS1671</name>
</gene>
<keyword evidence="2" id="KW-0328">Glycosyltransferase</keyword>
<keyword evidence="7" id="KW-0812">Transmembrane</keyword>
<evidence type="ECO:0000256" key="3">
    <source>
        <dbReference type="ARBA" id="ARBA00022679"/>
    </source>
</evidence>
<dbReference type="Gene3D" id="3.40.50.2000">
    <property type="entry name" value="Glycogen Phosphorylase B"/>
    <property type="match status" value="2"/>
</dbReference>
<evidence type="ECO:0000259" key="9">
    <source>
        <dbReference type="Pfam" id="PF08323"/>
    </source>
</evidence>
<evidence type="ECO:0000256" key="4">
    <source>
        <dbReference type="ARBA" id="ARBA00023234"/>
    </source>
</evidence>
<keyword evidence="11" id="KW-1185">Reference proteome</keyword>
<feature type="domain" description="Starch synthase catalytic" evidence="9">
    <location>
        <begin position="301"/>
        <end position="522"/>
    </location>
</feature>
<keyword evidence="4" id="KW-0934">Plastid</keyword>
<dbReference type="InterPro" id="IPR001296">
    <property type="entry name" value="Glyco_trans_1"/>
</dbReference>
<feature type="compositionally biased region" description="Polar residues" evidence="6">
    <location>
        <begin position="199"/>
        <end position="210"/>
    </location>
</feature>
<feature type="coiled-coil region" evidence="5">
    <location>
        <begin position="769"/>
        <end position="799"/>
    </location>
</feature>
<evidence type="ECO:0000256" key="6">
    <source>
        <dbReference type="SAM" id="MobiDB-lite"/>
    </source>
</evidence>
<dbReference type="Pfam" id="PF00534">
    <property type="entry name" value="Glycos_transf_1"/>
    <property type="match status" value="1"/>
</dbReference>
<dbReference type="InterPro" id="IPR013534">
    <property type="entry name" value="Starch_synth_cat_dom"/>
</dbReference>
<feature type="compositionally biased region" description="Low complexity" evidence="6">
    <location>
        <begin position="183"/>
        <end position="194"/>
    </location>
</feature>
<dbReference type="InterPro" id="IPR009057">
    <property type="entry name" value="Homeodomain-like_sf"/>
</dbReference>
<dbReference type="PANTHER" id="PTHR45825:SF11">
    <property type="entry name" value="ALPHA AMYLASE DOMAIN-CONTAINING PROTEIN"/>
    <property type="match status" value="1"/>
</dbReference>
<proteinExistence type="predicted"/>
<evidence type="ECO:0000256" key="2">
    <source>
        <dbReference type="ARBA" id="ARBA00022676"/>
    </source>
</evidence>
<dbReference type="Proteomes" id="UP000789405">
    <property type="component" value="Unassembled WGS sequence"/>
</dbReference>
<sequence length="820" mass="93273">MSSTEDVKNVPTSPPTTTYKFKVNKTYHNKMHIPRRKTIQNFFEFQKKCLEIHAEYYQGISNLLKDTDVSLFLAAPSPGIDPLQIINETGMVISGMLAPGMSGYSVGQTYSNRRLKRNIGDDVEISGEEAYNSENQRAHKHRRAPRQLWTDDEVERLKAAYDKHNGDWELIIKEFEPERTRSKSQSLSEPESSEYTPLKTISTINPSDSTNQHNAYLDKNMHSTNSIAFGQMRRNNDGKLKNLNIISFLFRSGRRYLPFFVILGVLFVFTSIYIVNTIFSDDLVIGLRQTLKTDIPRGSSIYHVSKEFGMATMGGLGHVVTALSQGQAMNSRLNVGINILSDKPQNPREMTVYVIGPAVNHSPLDLAFEASSPLEIYSTPPGLSQEWMNLYFCKAAAELITYLDKYPETPLFARRTNRGVDVVHLHGATNSFVIDFLKELYTEDQFSKPSPPIVYTMHDYLEEQLYSTLFTNFKMFKDLRNNTDDYLNYIHGSRLYPSAYAIDNAQIITFVSEPLAKEMVEGPLDFRAKELIMPSILNRASHGHWVGISNGVDFTHFNPFDDVLLFETDSHFPKNIKTFDYEHFIEEQIDTSSQELVIDAKFKAKSYLIKERLLDASDLNRTIVLYIGRFQYNKGAEFLISAAETVAALDAKLIVMGQENNFPINKLKKLQSKYPQHFNLIDDSEFQNNWGILYRAAADIQFVPSLTESFGLVAAEGLLFGATVVSTGVGGLKEFLVNKNVDNASDKYNSYLFELVDGQYNNPSVKGMVRALTEVINDYKRLNNNLHEKEIIVRDLIKDALKLSWHRPEGPIEQYNKLSN</sequence>
<dbReference type="Gene3D" id="1.10.10.60">
    <property type="entry name" value="Homeodomain-like"/>
    <property type="match status" value="1"/>
</dbReference>
<keyword evidence="5" id="KW-0175">Coiled coil</keyword>
<keyword evidence="7" id="KW-1133">Transmembrane helix</keyword>
<keyword evidence="3" id="KW-0808">Transferase</keyword>
<evidence type="ECO:0000259" key="8">
    <source>
        <dbReference type="Pfam" id="PF00534"/>
    </source>
</evidence>
<dbReference type="OrthoDB" id="512920at2759"/>
<keyword evidence="4" id="KW-0035">Amyloplast</keyword>
<accession>A0A9N8Z4C6</accession>
<keyword evidence="7" id="KW-0472">Membrane</keyword>
<dbReference type="EMBL" id="CAJVPY010000481">
    <property type="protein sequence ID" value="CAG8475578.1"/>
    <property type="molecule type" value="Genomic_DNA"/>
</dbReference>
<evidence type="ECO:0000256" key="1">
    <source>
        <dbReference type="ARBA" id="ARBA00004602"/>
    </source>
</evidence>
<dbReference type="PANTHER" id="PTHR45825">
    <property type="entry name" value="GRANULE-BOUND STARCH SYNTHASE 1, CHLOROPLASTIC/AMYLOPLASTIC"/>
    <property type="match status" value="1"/>
</dbReference>
<dbReference type="Pfam" id="PF08323">
    <property type="entry name" value="Glyco_transf_5"/>
    <property type="match status" value="1"/>
</dbReference>
<feature type="transmembrane region" description="Helical" evidence="7">
    <location>
        <begin position="256"/>
        <end position="275"/>
    </location>
</feature>
<dbReference type="SUPFAM" id="SSF46689">
    <property type="entry name" value="Homeodomain-like"/>
    <property type="match status" value="1"/>
</dbReference>
<evidence type="ECO:0000313" key="10">
    <source>
        <dbReference type="EMBL" id="CAG8475578.1"/>
    </source>
</evidence>
<comment type="caution">
    <text evidence="10">The sequence shown here is derived from an EMBL/GenBank/DDBJ whole genome shotgun (WGS) entry which is preliminary data.</text>
</comment>
<evidence type="ECO:0000256" key="7">
    <source>
        <dbReference type="SAM" id="Phobius"/>
    </source>
</evidence>
<dbReference type="AlphaFoldDB" id="A0A9N8Z4C6"/>
<feature type="region of interest" description="Disordered" evidence="6">
    <location>
        <begin position="179"/>
        <end position="210"/>
    </location>
</feature>
<evidence type="ECO:0000313" key="11">
    <source>
        <dbReference type="Proteomes" id="UP000789405"/>
    </source>
</evidence>
<comment type="subcellular location">
    <subcellularLocation>
        <location evidence="1">Plastid</location>
        <location evidence="1">Amyloplast</location>
    </subcellularLocation>
</comment>
<name>A0A9N8Z4C6_9GLOM</name>
<organism evidence="10 11">
    <name type="scientific">Dentiscutata erythropus</name>
    <dbReference type="NCBI Taxonomy" id="1348616"/>
    <lineage>
        <taxon>Eukaryota</taxon>
        <taxon>Fungi</taxon>
        <taxon>Fungi incertae sedis</taxon>
        <taxon>Mucoromycota</taxon>
        <taxon>Glomeromycotina</taxon>
        <taxon>Glomeromycetes</taxon>
        <taxon>Diversisporales</taxon>
        <taxon>Gigasporaceae</taxon>
        <taxon>Dentiscutata</taxon>
    </lineage>
</organism>
<dbReference type="GO" id="GO:0016757">
    <property type="term" value="F:glycosyltransferase activity"/>
    <property type="evidence" value="ECO:0007669"/>
    <property type="project" value="UniProtKB-KW"/>
</dbReference>
<feature type="domain" description="Glycosyl transferase family 1" evidence="8">
    <location>
        <begin position="618"/>
        <end position="740"/>
    </location>
</feature>
<evidence type="ECO:0000256" key="5">
    <source>
        <dbReference type="SAM" id="Coils"/>
    </source>
</evidence>
<protein>
    <submittedName>
        <fullName evidence="10">20967_t:CDS:1</fullName>
    </submittedName>
</protein>